<keyword evidence="1" id="KW-0812">Transmembrane</keyword>
<dbReference type="Gene3D" id="3.40.50.720">
    <property type="entry name" value="NAD(P)-binding Rossmann-like Domain"/>
    <property type="match status" value="2"/>
</dbReference>
<dbReference type="EMBL" id="CP063845">
    <property type="protein sequence ID" value="UFP96859.1"/>
    <property type="molecule type" value="Genomic_DNA"/>
</dbReference>
<feature type="transmembrane region" description="Helical" evidence="1">
    <location>
        <begin position="305"/>
        <end position="323"/>
    </location>
</feature>
<evidence type="ECO:0000313" key="4">
    <source>
        <dbReference type="EMBL" id="UFP96859.1"/>
    </source>
</evidence>
<dbReference type="PROSITE" id="PS51201">
    <property type="entry name" value="RCK_N"/>
    <property type="match status" value="1"/>
</dbReference>
<dbReference type="InterPro" id="IPR036291">
    <property type="entry name" value="NAD(P)-bd_dom_sf"/>
</dbReference>
<keyword evidence="4" id="KW-0813">Transport</keyword>
<dbReference type="PROSITE" id="PS51202">
    <property type="entry name" value="RCK_C"/>
    <property type="match status" value="1"/>
</dbReference>
<keyword evidence="4" id="KW-0407">Ion channel</keyword>
<dbReference type="Proteomes" id="UP001054846">
    <property type="component" value="Chromosome"/>
</dbReference>
<keyword evidence="4" id="KW-0406">Ion transport</keyword>
<keyword evidence="1" id="KW-0472">Membrane</keyword>
<feature type="domain" description="RCK N-terminal" evidence="2">
    <location>
        <begin position="18"/>
        <end position="138"/>
    </location>
</feature>
<dbReference type="SUPFAM" id="SSF81324">
    <property type="entry name" value="Voltage-gated potassium channels"/>
    <property type="match status" value="1"/>
</dbReference>
<evidence type="ECO:0000313" key="5">
    <source>
        <dbReference type="Proteomes" id="UP001054846"/>
    </source>
</evidence>
<protein>
    <submittedName>
        <fullName evidence="4">Potassium channel protein</fullName>
    </submittedName>
</protein>
<accession>A0ABY3PTB4</accession>
<feature type="transmembrane region" description="Helical" evidence="1">
    <location>
        <begin position="335"/>
        <end position="355"/>
    </location>
</feature>
<dbReference type="Pfam" id="PF02254">
    <property type="entry name" value="TrkA_N"/>
    <property type="match status" value="2"/>
</dbReference>
<evidence type="ECO:0000256" key="1">
    <source>
        <dbReference type="SAM" id="Phobius"/>
    </source>
</evidence>
<dbReference type="InterPro" id="IPR006037">
    <property type="entry name" value="RCK_C"/>
</dbReference>
<dbReference type="PANTHER" id="PTHR43833">
    <property type="entry name" value="POTASSIUM CHANNEL PROTEIN 2-RELATED-RELATED"/>
    <property type="match status" value="1"/>
</dbReference>
<keyword evidence="1" id="KW-1133">Transmembrane helix</keyword>
<dbReference type="InterPro" id="IPR050721">
    <property type="entry name" value="Trk_Ktr_HKT_K-transport"/>
</dbReference>
<dbReference type="RefSeq" id="WP_230844192.1">
    <property type="nucleotide sequence ID" value="NZ_CP063845.1"/>
</dbReference>
<dbReference type="SUPFAM" id="SSF116726">
    <property type="entry name" value="TrkA C-terminal domain-like"/>
    <property type="match status" value="1"/>
</dbReference>
<feature type="transmembrane region" description="Helical" evidence="1">
    <location>
        <begin position="273"/>
        <end position="293"/>
    </location>
</feature>
<dbReference type="PANTHER" id="PTHR43833:SF11">
    <property type="entry name" value="VOLTAGE-GATED POTASSIUM CHANNEL KCH"/>
    <property type="match status" value="1"/>
</dbReference>
<dbReference type="InterPro" id="IPR036721">
    <property type="entry name" value="RCK_C_sf"/>
</dbReference>
<dbReference type="InterPro" id="IPR003148">
    <property type="entry name" value="RCK_N"/>
</dbReference>
<reference evidence="4 5" key="1">
    <citation type="journal article" date="2021" name="Genome Biol. Evol.">
        <title>Complete Genome Sequencing of a Novel Gloeobacter Species from a Waterfall Cave in Mexico.</title>
        <authorList>
            <person name="Saw J.H."/>
            <person name="Cardona T."/>
            <person name="Montejano G."/>
        </authorList>
    </citation>
    <scope>NUCLEOTIDE SEQUENCE [LARGE SCALE GENOMIC DNA]</scope>
    <source>
        <strain evidence="4">MG652769</strain>
    </source>
</reference>
<name>A0ABY3PTB4_9CYAN</name>
<keyword evidence="5" id="KW-1185">Reference proteome</keyword>
<sequence length="677" mass="73939">MSGRADDNRHYHDDPPVLDRFLVCGLGSFGQQCAAAFQDFGVRVVAIDRAAPGSWEVPGLPEAFEALVVGDCLQPTVLEKAGIHRCRSVLLVTSDEKVNIEAAFAARRLNPRVRLVLRSGKQNLNALLAERLGNFAAFEANQLPAPAFALAAMDDGTAGLFSLDGQLLRVVRRPYRPAEPYWAGYRYVHQLNSRLRRVLDYGSTPNFYDWDPQAMLEAEKMVTCVEVAEAEGLDFRSMAAARRLEVTFGVVVRKLKTAAEKLWRSERRQAARVALVSVLTVLVLLALGSGLFWLADPAIGPENSFYTTAILLLGGYGDLFGEIQPKEVFPWWLRLFSLLLTLAGAAFVGVLYALITQSLLVSRFQFASRRPAAPRRDHIVVIGLGAIGRRIARYLLELGQPVVGVDGDGLDAADLPQLPVVVGEPMAVLAELGLESARSVVVATEDELVNLEVGLMAQEHNPGAGLVLGTSDPRFSANLSELLPGAKILNAYNLAAEAFVGAAFGEKVLDLFRLGEQTVLVTEYRIETGDTLAGQILSRITFGYDVVALLHQKPAQPAELMPPFDARLDPGDRLVVLASLEALRRIEQGDPHPATWCVSANPPRAEDIRREATYMLVRICGCSIPEATHWLEVLPGPLPCPLYRHQAHRLARELERVGMHARVLSDPGVSNTGIIPE</sequence>
<dbReference type="GO" id="GO:0034220">
    <property type="term" value="P:monoatomic ion transmembrane transport"/>
    <property type="evidence" value="ECO:0007669"/>
    <property type="project" value="UniProtKB-KW"/>
</dbReference>
<gene>
    <name evidence="4" type="ORF">ISF26_11890</name>
</gene>
<evidence type="ECO:0000259" key="3">
    <source>
        <dbReference type="PROSITE" id="PS51202"/>
    </source>
</evidence>
<dbReference type="SUPFAM" id="SSF51735">
    <property type="entry name" value="NAD(P)-binding Rossmann-fold domains"/>
    <property type="match status" value="2"/>
</dbReference>
<dbReference type="Gene3D" id="1.10.287.70">
    <property type="match status" value="1"/>
</dbReference>
<proteinExistence type="predicted"/>
<evidence type="ECO:0000259" key="2">
    <source>
        <dbReference type="PROSITE" id="PS51201"/>
    </source>
</evidence>
<feature type="domain" description="RCK C-terminal" evidence="3">
    <location>
        <begin position="509"/>
        <end position="592"/>
    </location>
</feature>
<organism evidence="4 5">
    <name type="scientific">Gloeobacter morelensis MG652769</name>
    <dbReference type="NCBI Taxonomy" id="2781736"/>
    <lineage>
        <taxon>Bacteria</taxon>
        <taxon>Bacillati</taxon>
        <taxon>Cyanobacteriota</taxon>
        <taxon>Cyanophyceae</taxon>
        <taxon>Gloeobacterales</taxon>
        <taxon>Gloeobacteraceae</taxon>
        <taxon>Gloeobacter</taxon>
        <taxon>Gloeobacter morelensis</taxon>
    </lineage>
</organism>